<reference evidence="2" key="1">
    <citation type="submission" date="2021-01" db="EMBL/GenBank/DDBJ databases">
        <authorList>
            <person name="Corre E."/>
            <person name="Pelletier E."/>
            <person name="Niang G."/>
            <person name="Scheremetjew M."/>
            <person name="Finn R."/>
            <person name="Kale V."/>
            <person name="Holt S."/>
            <person name="Cochrane G."/>
            <person name="Meng A."/>
            <person name="Brown T."/>
            <person name="Cohen L."/>
        </authorList>
    </citation>
    <scope>NUCLEOTIDE SEQUENCE</scope>
    <source>
        <strain evidence="2">Fehren 1</strain>
    </source>
</reference>
<accession>A0A7S3HX07</accession>
<dbReference type="PROSITE" id="PS50191">
    <property type="entry name" value="CRAL_TRIO"/>
    <property type="match status" value="1"/>
</dbReference>
<dbReference type="SMART" id="SM00516">
    <property type="entry name" value="SEC14"/>
    <property type="match status" value="1"/>
</dbReference>
<organism evidence="2">
    <name type="scientific">Favella ehrenbergii</name>
    <dbReference type="NCBI Taxonomy" id="182087"/>
    <lineage>
        <taxon>Eukaryota</taxon>
        <taxon>Sar</taxon>
        <taxon>Alveolata</taxon>
        <taxon>Ciliophora</taxon>
        <taxon>Intramacronucleata</taxon>
        <taxon>Spirotrichea</taxon>
        <taxon>Choreotrichia</taxon>
        <taxon>Tintinnida</taxon>
        <taxon>Xystonellidae</taxon>
        <taxon>Favella</taxon>
    </lineage>
</organism>
<dbReference type="PANTHER" id="PTHR46277:SF3">
    <property type="entry name" value="BINDING PROTEIN, PUTATIVE-RELATED"/>
    <property type="match status" value="1"/>
</dbReference>
<dbReference type="PANTHER" id="PTHR46277">
    <property type="entry name" value="OS03G0850700 PROTEIN"/>
    <property type="match status" value="1"/>
</dbReference>
<gene>
    <name evidence="2" type="ORF">FEHR0123_LOCUS2621</name>
</gene>
<dbReference type="InterPro" id="IPR001251">
    <property type="entry name" value="CRAL-TRIO_dom"/>
</dbReference>
<proteinExistence type="predicted"/>
<name>A0A7S3HX07_9SPIT</name>
<evidence type="ECO:0000259" key="1">
    <source>
        <dbReference type="PROSITE" id="PS50191"/>
    </source>
</evidence>
<feature type="domain" description="CRAL-TRIO" evidence="1">
    <location>
        <begin position="18"/>
        <end position="183"/>
    </location>
</feature>
<dbReference type="InterPro" id="IPR036865">
    <property type="entry name" value="CRAL-TRIO_dom_sf"/>
</dbReference>
<dbReference type="Gene3D" id="3.40.525.10">
    <property type="entry name" value="CRAL-TRIO lipid binding domain"/>
    <property type="match status" value="1"/>
</dbReference>
<evidence type="ECO:0000313" key="2">
    <source>
        <dbReference type="EMBL" id="CAE0307714.1"/>
    </source>
</evidence>
<protein>
    <recommendedName>
        <fullName evidence="1">CRAL-TRIO domain-containing protein</fullName>
    </recommendedName>
</protein>
<dbReference type="SUPFAM" id="SSF52087">
    <property type="entry name" value="CRAL/TRIO domain"/>
    <property type="match status" value="1"/>
</dbReference>
<dbReference type="CDD" id="cd00170">
    <property type="entry name" value="SEC14"/>
    <property type="match status" value="1"/>
</dbReference>
<sequence length="195" mass="23022">MYVAWVKWRLDFRADRTDPESIRGMLERPVMSLMSTTRDNCILILCQPRFHEPSAQQLEQLVRYGIFVIEKAIEKIEREGLQPYIHCIYDRTGMTSANRDSALIKFAFRMATMMQDFYCERLGNFYVVGANWVYWAAFKLIKPFLAQKTREKIKLIDRNEQLLEWIAPENLIPELGGTLDFQYDPKTQWGLAPRD</sequence>
<dbReference type="AlphaFoldDB" id="A0A7S3HX07"/>
<dbReference type="Pfam" id="PF00650">
    <property type="entry name" value="CRAL_TRIO"/>
    <property type="match status" value="1"/>
</dbReference>
<dbReference type="EMBL" id="HBIE01008222">
    <property type="protein sequence ID" value="CAE0307714.1"/>
    <property type="molecule type" value="Transcribed_RNA"/>
</dbReference>